<evidence type="ECO:0000256" key="1">
    <source>
        <dbReference type="ARBA" id="ARBA00022468"/>
    </source>
</evidence>
<reference evidence="6" key="1">
    <citation type="submission" date="2023-10" db="EMBL/GenBank/DDBJ databases">
        <authorList>
            <person name="Noh H."/>
        </authorList>
    </citation>
    <scope>NUCLEOTIDE SEQUENCE</scope>
    <source>
        <strain evidence="6">DUCC4014</strain>
    </source>
</reference>
<dbReference type="GO" id="GO:0005096">
    <property type="term" value="F:GTPase activator activity"/>
    <property type="evidence" value="ECO:0007669"/>
    <property type="project" value="UniProtKB-KW"/>
</dbReference>
<evidence type="ECO:0000256" key="4">
    <source>
        <dbReference type="SAM" id="Phobius"/>
    </source>
</evidence>
<keyword evidence="4" id="KW-1133">Transmembrane helix</keyword>
<evidence type="ECO:0000313" key="7">
    <source>
        <dbReference type="Proteomes" id="UP000827549"/>
    </source>
</evidence>
<dbReference type="PROSITE" id="PS00509">
    <property type="entry name" value="RAS_GTPASE_ACTIV_1"/>
    <property type="match status" value="1"/>
</dbReference>
<gene>
    <name evidence="6" type="primary">Nf1_1</name>
    <name evidence="6" type="ORF">LOC62_03G004978</name>
</gene>
<organism evidence="6 7">
    <name type="scientific">Vanrija pseudolonga</name>
    <dbReference type="NCBI Taxonomy" id="143232"/>
    <lineage>
        <taxon>Eukaryota</taxon>
        <taxon>Fungi</taxon>
        <taxon>Dikarya</taxon>
        <taxon>Basidiomycota</taxon>
        <taxon>Agaricomycotina</taxon>
        <taxon>Tremellomycetes</taxon>
        <taxon>Trichosporonales</taxon>
        <taxon>Trichosporonaceae</taxon>
        <taxon>Vanrija</taxon>
    </lineage>
</organism>
<dbReference type="Proteomes" id="UP000827549">
    <property type="component" value="Chromosome 3"/>
</dbReference>
<dbReference type="InterPro" id="IPR011993">
    <property type="entry name" value="PH-like_dom_sf"/>
</dbReference>
<dbReference type="Gene3D" id="3.40.525.10">
    <property type="entry name" value="CRAL-TRIO lipid binding domain"/>
    <property type="match status" value="1"/>
</dbReference>
<accession>A0AAF0Y7F0</accession>
<evidence type="ECO:0000259" key="5">
    <source>
        <dbReference type="PROSITE" id="PS50018"/>
    </source>
</evidence>
<dbReference type="RefSeq" id="XP_062627487.1">
    <property type="nucleotide sequence ID" value="XM_062771504.1"/>
</dbReference>
<evidence type="ECO:0000313" key="6">
    <source>
        <dbReference type="EMBL" id="WOO81455.1"/>
    </source>
</evidence>
<dbReference type="SUPFAM" id="SSF48350">
    <property type="entry name" value="GTPase activation domain, GAP"/>
    <property type="match status" value="1"/>
</dbReference>
<dbReference type="PANTHER" id="PTHR10194:SF142">
    <property type="entry name" value="NEUROFIBROMIN"/>
    <property type="match status" value="1"/>
</dbReference>
<dbReference type="InterPro" id="IPR001936">
    <property type="entry name" value="RasGAP_dom"/>
</dbReference>
<dbReference type="InterPro" id="IPR016024">
    <property type="entry name" value="ARM-type_fold"/>
</dbReference>
<dbReference type="SUPFAM" id="SSF48371">
    <property type="entry name" value="ARM repeat"/>
    <property type="match status" value="2"/>
</dbReference>
<feature type="transmembrane region" description="Helical" evidence="4">
    <location>
        <begin position="2158"/>
        <end position="2178"/>
    </location>
</feature>
<sequence>MPLRRASGHTSFNSPAGRVRSVDIQHADNPSLHDGGGQLTRPEMISGEQRVVQTLVKRLVDKLPCNSGIKLAILENDEGIKTTVESLLQISRLQLSVVAHTLASALDTLAKLYAAVPLVDVPLDTIQSQLFILHILLMCLSESWRINTAASPYQPSELPQCWPDPAPLDDNLARHLLGILVSYTRLISQDNSGQLGIPVPLSSKDGKSASSSTVNSWNRQVSPSSTAFSLGAQFIQQHSYPAASGKAPPPVSESLLAPTASTTATAIAQVTRYTARIIFFLSASNWPLVLSRIKARVAHLTTTLEENPELIELRLLEWSNVDFSRLAQVLQDWQQPIQHVKRPAQTALANALRKAIWNWIDVYPYEYQQLIEGKRKLDSADIIFEAISGSSEASASGKRGKTYYPFLAMLLVLSPDSLRKVALGETGRTSGLSKKANFIESLRKGLTQAKSFEACVICAVDLVRAALSCSPRLEGSGIRTLLPDLHNDLKNALFYSSLTSEITDASVLVDGLVALYRYTPSLTTSLIFPKLWNDSADAYKMIGVRACTIIVTEGQRLPWYPPVHELRPDVAPSVRVILKSQTNALIGNKSKGLPIRGSIDLTGSQTDLIWEVLNLMALDPAFAFDGAGDSNDTLGQTLVVISSLTSTLCPMTIRAQAAKTNIAILERLLDSMGVDAPRAAMAANSAVPIWQILIDASRQLLVDFHMGNVSDLALIAGAFRQTVLTVWKAATTMPDIMTKAPNARAAVLVAKVATITSLIGPDVQQTNMASQSLRALSKLVLLVRSGISNSQAQLDEITDHSTMLAELASLPPATGRQLQQRAIRRVIKQHIRASTLLSTIWIGLNARATALAAKIAKAEASESNGDRDSRRRMLSADIVGLNEDESKEWQNLIAFLCSTSSVALQDNIAPVTVTDTLGKGVLPRVYEEPIDLTAHVESFIRQSVDLLISSSIHVREAAKDALGTELPLGLSRVLILQMTKLLSHAFVPGGVAASETFTIYVDQAIAVLKSTVERVSPGDNGVQVEMGELLYLIAQYTHRLGREDYQMRIKQRYCQLIEVVLNRPDFAILGNNNKLRNAVLEWMCEWSIESFRDGEGSKNLVGNDRIQRDLDHACLRAMIPVTDNLIIKPPGAESEDTQLVVKSRLFYRYYHMLVRVLERSANSAETESSHVATSVSGLSMKVSNTETYPALAIQVLSNLLSANIDVGLKHCLTLGYHDDPTIRTAFMQLISNILQQDTRFGGLATKTGITAPKAYFEALTSPNLALAMAMCDVCPPGEVDEVSLMLFRVFEAKGSLLSLMKLLIEREVSQTSTLSHCGIARANRALDHESELFRANSITTRLLTMFGRAYGYNYCRSTLQPLIHHLEEKPPECSFELDPSKVPEEEIGRNAEHLRLMCQALLEVIYTSADNAPVMFKALCHHIWDSVEDRFPDSRHSAVGSFLFLRFLCPAIVAPEAMDLDVNPDTRDTRRALLLITKVVQNLANNVLFGNKEAHMKVLNPFLSENIRQVTKFLSELAVRPRSWEVAQAIKTFQEEAERNLDTDGDNMLIQRFVFRHIARLETSLENMPQTFRGRSNDRNIRLELDGRAAAASLRLLMEETGPPVDFTRLSSNARNQVFDDFMRHNADRSTESVDGVFYEGPANQNQRRIFYFIVSRVTYIDYDLLAYHIFSKIANIAEPFDLVIDLTDFSPSTELPSAWLRRAIQMAPPSLWGHVATIALYNPNSYARKRVRRIIAELPAVGNGFTKNIVGASSPAELAEFVPFTTLMLPEHTLALAFEADHVFTNLLWLADHESQMPVVVKLGDDCLQVASWRKQDITPTVKSYIIDVVNLKDVNDVILGQGAGAGVGGGPASDQLVVKHSQNQTVTFISRKRGEMAQIIRSARSRLRESPSTEDRVLRPSDVPGTLLNVALLNLSSNDETLRMGAYGLVHELSQFFKFDLSSLVTPVSAGLLIPGNSLEFVYKLSKLLASSAPNLTLEFLKEWIIGFTKADLPQKTACLHYVPPWLANLELFAKPTRDDGVEPIKQVIEIIRNLISLTATEKKRLHLSFQEHVWSVIGKSHDALVDLVVSELLNYAFAAGPGSERAENAAEILVSLSSTAVKGKLIVRLRKTISQTYSTPTNNLTENNAWTEIIILARLNLALTFSPQSPLDTQVFLPELLFCIVLLAGVGPVLMRQTVYGLTMSIVQSLSISFSGGDMDTTTLHHLLKRLQQPEMINAFGLQQMAYNFELSGLSQNDQYGNLYLDSLDLVIKFLMDVLSAGAPTTDCANAWRARWTGLIASTAFQHNPATQSQCFLALGHLASEEADDDLVFQTLGSLRTSVHKLNETNTVHVISVLRSLTRLLPGLSRRSKYPPIFFWLAVGLMEVSYIPIFAPALELLLSTLRHMEGEGLFANGIFEYLLPVRRRYIEAARNLDQVCGVSFDTNPYFSLVAVVYKGVRHPNTRKLTIVTLTELLRLSSSIRLEPIEEDAPLIGSRSVAFFTSLLPIAAAQASDLKGLFTAAGVDVAEEELRDLSTLSVFDLLSIPDNSTALLLVTLIVTMLHSASTDTERLVLYRLLAEASIEMPDVVALAYDSLIPRMAGVMGSTSSTAILSAVTVIMERAMADASYSFAPVPIAGNESTQSLHQKNFSTSINNSAAPMPVVTPHGTREQVLDDLGMRGLNDMSFQPGSADRLTGIGNWVGQLIEAICEVPK</sequence>
<dbReference type="PANTHER" id="PTHR10194">
    <property type="entry name" value="RAS GTPASE-ACTIVATING PROTEINS"/>
    <property type="match status" value="1"/>
</dbReference>
<dbReference type="InterPro" id="IPR036865">
    <property type="entry name" value="CRAL-TRIO_dom_sf"/>
</dbReference>
<feature type="transmembrane region" description="Helical" evidence="4">
    <location>
        <begin position="2360"/>
        <end position="2381"/>
    </location>
</feature>
<dbReference type="GeneID" id="87808209"/>
<keyword evidence="2" id="KW-0597">Phosphoprotein</keyword>
<dbReference type="Pfam" id="PF00616">
    <property type="entry name" value="RasGAP"/>
    <property type="match status" value="1"/>
</dbReference>
<dbReference type="PROSITE" id="PS50018">
    <property type="entry name" value="RAS_GTPASE_ACTIV_2"/>
    <property type="match status" value="1"/>
</dbReference>
<dbReference type="InterPro" id="IPR008936">
    <property type="entry name" value="Rho_GTPase_activation_prot"/>
</dbReference>
<keyword evidence="4" id="KW-0812">Transmembrane</keyword>
<keyword evidence="1" id="KW-0343">GTPase activation</keyword>
<protein>
    <submittedName>
        <fullName evidence="6">Neurofibromin</fullName>
    </submittedName>
</protein>
<keyword evidence="7" id="KW-1185">Reference proteome</keyword>
<dbReference type="InterPro" id="IPR023152">
    <property type="entry name" value="RasGAP_CS"/>
</dbReference>
<dbReference type="InterPro" id="IPR001251">
    <property type="entry name" value="CRAL-TRIO_dom"/>
</dbReference>
<feature type="region of interest" description="Disordered" evidence="3">
    <location>
        <begin position="199"/>
        <end position="220"/>
    </location>
</feature>
<dbReference type="EMBL" id="CP086716">
    <property type="protein sequence ID" value="WOO81455.1"/>
    <property type="molecule type" value="Genomic_DNA"/>
</dbReference>
<keyword evidence="4" id="KW-0472">Membrane</keyword>
<dbReference type="Gene3D" id="1.10.506.10">
    <property type="entry name" value="GTPase Activation - p120gap, domain 1"/>
    <property type="match status" value="2"/>
</dbReference>
<name>A0AAF0Y7F0_9TREE</name>
<dbReference type="SMART" id="SM00323">
    <property type="entry name" value="RasGAP"/>
    <property type="match status" value="1"/>
</dbReference>
<evidence type="ECO:0000256" key="2">
    <source>
        <dbReference type="ARBA" id="ARBA00022553"/>
    </source>
</evidence>
<dbReference type="Gene3D" id="2.30.29.30">
    <property type="entry name" value="Pleckstrin-homology domain (PH domain)/Phosphotyrosine-binding domain (PTB)"/>
    <property type="match status" value="1"/>
</dbReference>
<evidence type="ECO:0000256" key="3">
    <source>
        <dbReference type="SAM" id="MobiDB-lite"/>
    </source>
</evidence>
<dbReference type="InterPro" id="IPR039360">
    <property type="entry name" value="Ras_GTPase"/>
</dbReference>
<feature type="domain" description="Ras-GAP" evidence="5">
    <location>
        <begin position="1278"/>
        <end position="1485"/>
    </location>
</feature>
<proteinExistence type="predicted"/>
<dbReference type="Pfam" id="PF13716">
    <property type="entry name" value="CRAL_TRIO_2"/>
    <property type="match status" value="1"/>
</dbReference>